<evidence type="ECO:0000313" key="3">
    <source>
        <dbReference type="Proteomes" id="UP000007575"/>
    </source>
</evidence>
<protein>
    <recommendedName>
        <fullName evidence="4">Lipocalin-like domain-containing protein</fullName>
    </recommendedName>
</protein>
<reference evidence="2 3" key="1">
    <citation type="journal article" date="2012" name="PLoS ONE">
        <title>Genome sequence and transcriptome analysis of the radioresistant bacterium Deinococcus gobiensis: insights into the extreme environmental adaptations.</title>
        <authorList>
            <person name="Yuan M."/>
            <person name="Chen M."/>
            <person name="Zhang W."/>
            <person name="Lu W."/>
            <person name="Wang J."/>
            <person name="Yang M."/>
            <person name="Zhao P."/>
            <person name="Tang R."/>
            <person name="Li X."/>
            <person name="Hao Y."/>
            <person name="Zhou Z."/>
            <person name="Zhan Y."/>
            <person name="Yu H."/>
            <person name="Teng C."/>
            <person name="Yan Y."/>
            <person name="Ping S."/>
            <person name="Wang Y."/>
            <person name="Lin M."/>
        </authorList>
    </citation>
    <scope>NUCLEOTIDE SEQUENCE [LARGE SCALE GENOMIC DNA]</scope>
    <source>
        <strain evidence="3">DSM 21396 / JCM 16679 / CGMCC 1.7299 / I-0</strain>
        <plasmid evidence="2">P3</plasmid>
    </source>
</reference>
<name>H8H2Y6_DEIGI</name>
<evidence type="ECO:0000313" key="2">
    <source>
        <dbReference type="EMBL" id="AFD27883.1"/>
    </source>
</evidence>
<gene>
    <name evidence="2" type="ordered locus">DGo_PC0091</name>
</gene>
<dbReference type="HOGENOM" id="CLU_1568155_0_0_0"/>
<accession>H8H2Y6</accession>
<dbReference type="Proteomes" id="UP000007575">
    <property type="component" value="Plasmid P3"/>
</dbReference>
<proteinExistence type="predicted"/>
<feature type="chain" id="PRO_5003612176" description="Lipocalin-like domain-containing protein" evidence="1">
    <location>
        <begin position="23"/>
        <end position="170"/>
    </location>
</feature>
<keyword evidence="3" id="KW-1185">Reference proteome</keyword>
<dbReference type="AlphaFoldDB" id="H8H2Y6"/>
<geneLocation type="plasmid" evidence="2 3">
    <name>P3</name>
</geneLocation>
<dbReference type="EMBL" id="CP002194">
    <property type="protein sequence ID" value="AFD27883.1"/>
    <property type="molecule type" value="Genomic_DNA"/>
</dbReference>
<keyword evidence="2" id="KW-0614">Plasmid</keyword>
<dbReference type="PROSITE" id="PS51257">
    <property type="entry name" value="PROKAR_LIPOPROTEIN"/>
    <property type="match status" value="1"/>
</dbReference>
<feature type="signal peptide" evidence="1">
    <location>
        <begin position="1"/>
        <end position="22"/>
    </location>
</feature>
<keyword evidence="1" id="KW-0732">Signal</keyword>
<dbReference type="KEGG" id="dgo:DGo_PC0091"/>
<evidence type="ECO:0000256" key="1">
    <source>
        <dbReference type="SAM" id="SignalP"/>
    </source>
</evidence>
<dbReference type="OrthoDB" id="9835191at2"/>
<organism evidence="2 3">
    <name type="scientific">Deinococcus gobiensis (strain DSM 21396 / JCM 16679 / CGMCC 1.7299 / I-0)</name>
    <dbReference type="NCBI Taxonomy" id="745776"/>
    <lineage>
        <taxon>Bacteria</taxon>
        <taxon>Thermotogati</taxon>
        <taxon>Deinococcota</taxon>
        <taxon>Deinococci</taxon>
        <taxon>Deinococcales</taxon>
        <taxon>Deinococcaceae</taxon>
        <taxon>Deinococcus</taxon>
    </lineage>
</organism>
<dbReference type="RefSeq" id="WP_014682793.1">
    <property type="nucleotide sequence ID" value="NC_017771.1"/>
</dbReference>
<sequence>MKSLLLLSVGLGVVGLSACSSTQNPPPNPIPSTRAYVAQLAGTWNTNFTLDTALADRIQLAEIESSEKDPNDFYIWGTNKVGGIALGWYDPKTSEYVIASDFRDVTQYYEFSSIASDGRVSGNTWFSSESGFSDDYAFTGQRTLGTASLNASRARAEASQLFQKLRTNQR</sequence>
<evidence type="ECO:0008006" key="4">
    <source>
        <dbReference type="Google" id="ProtNLM"/>
    </source>
</evidence>